<evidence type="ECO:0000256" key="1">
    <source>
        <dbReference type="ARBA" id="ARBA00004167"/>
    </source>
</evidence>
<keyword evidence="7 15" id="KW-0812">Transmembrane</keyword>
<dbReference type="InterPro" id="IPR036138">
    <property type="entry name" value="PBP_dimer_sf"/>
</dbReference>
<evidence type="ECO:0000313" key="19">
    <source>
        <dbReference type="Proteomes" id="UP000555728"/>
    </source>
</evidence>
<dbReference type="GO" id="GO:0006508">
    <property type="term" value="P:proteolysis"/>
    <property type="evidence" value="ECO:0007669"/>
    <property type="project" value="UniProtKB-KW"/>
</dbReference>
<dbReference type="Proteomes" id="UP000555728">
    <property type="component" value="Unassembled WGS sequence"/>
</dbReference>
<dbReference type="GO" id="GO:0008360">
    <property type="term" value="P:regulation of cell shape"/>
    <property type="evidence" value="ECO:0007669"/>
    <property type="project" value="UniProtKB-KW"/>
</dbReference>
<dbReference type="GO" id="GO:0071972">
    <property type="term" value="F:peptidoglycan L,D-transpeptidase activity"/>
    <property type="evidence" value="ECO:0007669"/>
    <property type="project" value="TreeGrafter"/>
</dbReference>
<dbReference type="Pfam" id="PF00905">
    <property type="entry name" value="Transpeptidase"/>
    <property type="match status" value="1"/>
</dbReference>
<keyword evidence="8" id="KW-0378">Hydrolase</keyword>
<dbReference type="PANTHER" id="PTHR30627:SF2">
    <property type="entry name" value="PEPTIDOGLYCAN D,D-TRANSPEPTIDASE MRDA"/>
    <property type="match status" value="1"/>
</dbReference>
<keyword evidence="19" id="KW-1185">Reference proteome</keyword>
<dbReference type="Pfam" id="PF03717">
    <property type="entry name" value="PBP_dimer"/>
    <property type="match status" value="1"/>
</dbReference>
<dbReference type="PANTHER" id="PTHR30627">
    <property type="entry name" value="PEPTIDOGLYCAN D,D-TRANSPEPTIDASE"/>
    <property type="match status" value="1"/>
</dbReference>
<feature type="compositionally biased region" description="Low complexity" evidence="14">
    <location>
        <begin position="639"/>
        <end position="659"/>
    </location>
</feature>
<keyword evidence="6" id="KW-0645">Protease</keyword>
<dbReference type="RefSeq" id="WP_184432960.1">
    <property type="nucleotide sequence ID" value="NZ_JACIGI010000008.1"/>
</dbReference>
<keyword evidence="12 15" id="KW-0472">Membrane</keyword>
<dbReference type="NCBIfam" id="TIGR03423">
    <property type="entry name" value="pbp2_mrdA"/>
    <property type="match status" value="1"/>
</dbReference>
<proteinExistence type="predicted"/>
<evidence type="ECO:0000256" key="9">
    <source>
        <dbReference type="ARBA" id="ARBA00022960"/>
    </source>
</evidence>
<protein>
    <submittedName>
        <fullName evidence="18">Penicillin-binding protein 2</fullName>
    </submittedName>
</protein>
<keyword evidence="10" id="KW-0573">Peptidoglycan synthesis</keyword>
<keyword evidence="3" id="KW-1003">Cell membrane</keyword>
<feature type="domain" description="Penicillin-binding protein dimerisation" evidence="17">
    <location>
        <begin position="58"/>
        <end position="229"/>
    </location>
</feature>
<dbReference type="Gene3D" id="3.40.710.10">
    <property type="entry name" value="DD-peptidase/beta-lactamase superfamily"/>
    <property type="match status" value="1"/>
</dbReference>
<dbReference type="GO" id="GO:0009252">
    <property type="term" value="P:peptidoglycan biosynthetic process"/>
    <property type="evidence" value="ECO:0007669"/>
    <property type="project" value="UniProtKB-KW"/>
</dbReference>
<dbReference type="Gene3D" id="3.30.1390.30">
    <property type="entry name" value="Penicillin-binding protein 2a, domain 3"/>
    <property type="match status" value="1"/>
</dbReference>
<evidence type="ECO:0000256" key="13">
    <source>
        <dbReference type="ARBA" id="ARBA00023316"/>
    </source>
</evidence>
<keyword evidence="5" id="KW-0121">Carboxypeptidase</keyword>
<dbReference type="GO" id="GO:0009002">
    <property type="term" value="F:serine-type D-Ala-D-Ala carboxypeptidase activity"/>
    <property type="evidence" value="ECO:0007669"/>
    <property type="project" value="InterPro"/>
</dbReference>
<accession>A0A7W6WJY6</accession>
<organism evidence="18 19">
    <name type="scientific">Roseospira goensis</name>
    <dbReference type="NCBI Taxonomy" id="391922"/>
    <lineage>
        <taxon>Bacteria</taxon>
        <taxon>Pseudomonadati</taxon>
        <taxon>Pseudomonadota</taxon>
        <taxon>Alphaproteobacteria</taxon>
        <taxon>Rhodospirillales</taxon>
        <taxon>Rhodospirillaceae</taxon>
        <taxon>Roseospira</taxon>
    </lineage>
</organism>
<dbReference type="Gene3D" id="3.90.1310.10">
    <property type="entry name" value="Penicillin-binding protein 2a (Domain 2)"/>
    <property type="match status" value="1"/>
</dbReference>
<evidence type="ECO:0000256" key="6">
    <source>
        <dbReference type="ARBA" id="ARBA00022670"/>
    </source>
</evidence>
<feature type="transmembrane region" description="Helical" evidence="15">
    <location>
        <begin position="15"/>
        <end position="35"/>
    </location>
</feature>
<evidence type="ECO:0000256" key="4">
    <source>
        <dbReference type="ARBA" id="ARBA00022519"/>
    </source>
</evidence>
<comment type="subcellular location">
    <subcellularLocation>
        <location evidence="2">Cell membrane</location>
    </subcellularLocation>
    <subcellularLocation>
        <location evidence="1">Membrane</location>
        <topology evidence="1">Single-pass membrane protein</topology>
    </subcellularLocation>
</comment>
<keyword evidence="9" id="KW-0133">Cell shape</keyword>
<evidence type="ECO:0000256" key="12">
    <source>
        <dbReference type="ARBA" id="ARBA00023136"/>
    </source>
</evidence>
<evidence type="ECO:0000256" key="14">
    <source>
        <dbReference type="SAM" id="MobiDB-lite"/>
    </source>
</evidence>
<dbReference type="SUPFAM" id="SSF56601">
    <property type="entry name" value="beta-lactamase/transpeptidase-like"/>
    <property type="match status" value="1"/>
</dbReference>
<dbReference type="InterPro" id="IPR050515">
    <property type="entry name" value="Beta-lactam/transpept"/>
</dbReference>
<evidence type="ECO:0000256" key="5">
    <source>
        <dbReference type="ARBA" id="ARBA00022645"/>
    </source>
</evidence>
<dbReference type="InterPro" id="IPR001460">
    <property type="entry name" value="PCN-bd_Tpept"/>
</dbReference>
<evidence type="ECO:0000256" key="8">
    <source>
        <dbReference type="ARBA" id="ARBA00022801"/>
    </source>
</evidence>
<dbReference type="GO" id="GO:0071555">
    <property type="term" value="P:cell wall organization"/>
    <property type="evidence" value="ECO:0007669"/>
    <property type="project" value="UniProtKB-KW"/>
</dbReference>
<keyword evidence="13" id="KW-0961">Cell wall biogenesis/degradation</keyword>
<dbReference type="GO" id="GO:0008658">
    <property type="term" value="F:penicillin binding"/>
    <property type="evidence" value="ECO:0007669"/>
    <property type="project" value="InterPro"/>
</dbReference>
<gene>
    <name evidence="18" type="ORF">GGD88_001274</name>
</gene>
<dbReference type="InterPro" id="IPR012338">
    <property type="entry name" value="Beta-lactam/transpept-like"/>
</dbReference>
<dbReference type="InterPro" id="IPR017790">
    <property type="entry name" value="Penicillin-binding_protein_2"/>
</dbReference>
<evidence type="ECO:0000259" key="17">
    <source>
        <dbReference type="Pfam" id="PF03717"/>
    </source>
</evidence>
<evidence type="ECO:0000259" key="16">
    <source>
        <dbReference type="Pfam" id="PF00905"/>
    </source>
</evidence>
<comment type="caution">
    <text evidence="18">The sequence shown here is derived from an EMBL/GenBank/DDBJ whole genome shotgun (WGS) entry which is preliminary data.</text>
</comment>
<feature type="region of interest" description="Disordered" evidence="14">
    <location>
        <begin position="623"/>
        <end position="669"/>
    </location>
</feature>
<evidence type="ECO:0000256" key="15">
    <source>
        <dbReference type="SAM" id="Phobius"/>
    </source>
</evidence>
<dbReference type="InterPro" id="IPR005311">
    <property type="entry name" value="PBP_dimer"/>
</dbReference>
<name>A0A7W6WJY6_9PROT</name>
<keyword evidence="11 15" id="KW-1133">Transmembrane helix</keyword>
<feature type="domain" description="Penicillin-binding protein transpeptidase" evidence="16">
    <location>
        <begin position="262"/>
        <end position="601"/>
    </location>
</feature>
<evidence type="ECO:0000256" key="10">
    <source>
        <dbReference type="ARBA" id="ARBA00022984"/>
    </source>
</evidence>
<keyword evidence="4" id="KW-0997">Cell inner membrane</keyword>
<dbReference type="FunFam" id="3.40.710.10:FF:000024">
    <property type="entry name" value="Penicillin-binding protein 2"/>
    <property type="match status" value="1"/>
</dbReference>
<reference evidence="18 19" key="1">
    <citation type="submission" date="2020-08" db="EMBL/GenBank/DDBJ databases">
        <title>Genome sequencing of Purple Non-Sulfur Bacteria from various extreme environments.</title>
        <authorList>
            <person name="Mayer M."/>
        </authorList>
    </citation>
    <scope>NUCLEOTIDE SEQUENCE [LARGE SCALE GENOMIC DNA]</scope>
    <source>
        <strain evidence="18 19">JA135</strain>
    </source>
</reference>
<evidence type="ECO:0000256" key="11">
    <source>
        <dbReference type="ARBA" id="ARBA00022989"/>
    </source>
</evidence>
<evidence type="ECO:0000256" key="3">
    <source>
        <dbReference type="ARBA" id="ARBA00022475"/>
    </source>
</evidence>
<dbReference type="EMBL" id="JACIGI010000008">
    <property type="protein sequence ID" value="MBB4285555.1"/>
    <property type="molecule type" value="Genomic_DNA"/>
</dbReference>
<dbReference type="AlphaFoldDB" id="A0A7W6WJY6"/>
<dbReference type="GO" id="GO:0005886">
    <property type="term" value="C:plasma membrane"/>
    <property type="evidence" value="ECO:0007669"/>
    <property type="project" value="UniProtKB-SubCell"/>
</dbReference>
<evidence type="ECO:0000256" key="2">
    <source>
        <dbReference type="ARBA" id="ARBA00004236"/>
    </source>
</evidence>
<evidence type="ECO:0000313" key="18">
    <source>
        <dbReference type="EMBL" id="MBB4285555.1"/>
    </source>
</evidence>
<dbReference type="SUPFAM" id="SSF56519">
    <property type="entry name" value="Penicillin binding protein dimerisation domain"/>
    <property type="match status" value="1"/>
</dbReference>
<sequence>MQKDGDRSKVFTRRVVLLAGGKALLVTLLGARMYYLQVMEAEKYRTLAEENRINMRLIPPPRGRIVDRFGIPVAVNRQNFRALVVAERTRDLEQTLRTFAGLVPLTDYDHQRVLKESKRRRSFVPVTVRENLTWEQMAMVQVNAPDLPGVIIDEGLTRDYPYADLASHILGYVAAVSEDDMDGDDPLLQLPDFRIGKAGIEKVYDLPLRGKSGASQVEVNAVGRMIRELRREEGEPGHEVQLTIDMRLQDYASRRLGTDSAACVVMDVHTGEVLAMASMPAYDPNAFARGLSTKEWKALAGNPRAPLRNKALAGQYAPGSTFKMAVALAAMESGIVGPEQTFYCPGHLTLGNHRFHCWKRWGHGHLNMVGAIEQSCDVYFYEVARRIGIGRIADMARRLGLGADLDLELPGEASGLIPTKAWKSATLGQPWVQGETLVASIGQGYVLATPLQLAVMTARIANDGLAVRPTLCRQRVADGRLITEPTPSFDSVGVSKQAMAVVKHAMWRVVNGDRGTARGSAIDVDGQTMAGKTGTSQVRRISMRERETGVRKNEDLPWKFRDHALFVGFAPAEAPRYAVSVIVEHAGGGSRFAAPIAHDVMLETLRLDPSRRRTPDELAAIREAPPPTAAERRRRAEAKAAAAAALAEATAETAAEAAEGSPGQGGNGQ</sequence>
<evidence type="ECO:0000256" key="7">
    <source>
        <dbReference type="ARBA" id="ARBA00022692"/>
    </source>
</evidence>